<evidence type="ECO:0000256" key="2">
    <source>
        <dbReference type="ARBA" id="ARBA00022475"/>
    </source>
</evidence>
<sequence>MFEHEVIMLAAAPLLILAEPLAIMLWGLPVRYRHVFGAWSRAAPVRRSWRFLVEPVTATLLQAAVLWVWHAPALFDLALAHEGWHAAQHLSFLVSALLFWTAMLSRRTNPALAALCLVVTSIVSGALGALMAFATSPWYEGYERLGLAPFGMTPAEDQQLAGLLMWVPGGLVHAGAALLVVRQVLRSAHV</sequence>
<protein>
    <submittedName>
        <fullName evidence="7">Cytochrome c oxidase caa3 assembly factor (Caa3_CtaG)</fullName>
    </submittedName>
</protein>
<evidence type="ECO:0000256" key="4">
    <source>
        <dbReference type="ARBA" id="ARBA00022989"/>
    </source>
</evidence>
<feature type="transmembrane region" description="Helical" evidence="6">
    <location>
        <begin position="159"/>
        <end position="181"/>
    </location>
</feature>
<evidence type="ECO:0000256" key="3">
    <source>
        <dbReference type="ARBA" id="ARBA00022692"/>
    </source>
</evidence>
<feature type="transmembrane region" description="Helical" evidence="6">
    <location>
        <begin position="112"/>
        <end position="139"/>
    </location>
</feature>
<keyword evidence="3 6" id="KW-0812">Transmembrane</keyword>
<evidence type="ECO:0000256" key="5">
    <source>
        <dbReference type="ARBA" id="ARBA00023136"/>
    </source>
</evidence>
<keyword evidence="4 6" id="KW-1133">Transmembrane helix</keyword>
<feature type="transmembrane region" description="Helical" evidence="6">
    <location>
        <begin position="6"/>
        <end position="28"/>
    </location>
</feature>
<comment type="caution">
    <text evidence="7">The sequence shown here is derived from an EMBL/GenBank/DDBJ whole genome shotgun (WGS) entry which is preliminary data.</text>
</comment>
<dbReference type="EMBL" id="FXUI01000008">
    <property type="protein sequence ID" value="SMP75583.1"/>
    <property type="molecule type" value="Genomic_DNA"/>
</dbReference>
<evidence type="ECO:0000256" key="1">
    <source>
        <dbReference type="ARBA" id="ARBA00004651"/>
    </source>
</evidence>
<name>A0ABY1QNA2_9SPHN</name>
<dbReference type="InterPro" id="IPR019108">
    <property type="entry name" value="Caa3_assmbl_CtaG-rel"/>
</dbReference>
<dbReference type="Proteomes" id="UP001157910">
    <property type="component" value="Unassembled WGS sequence"/>
</dbReference>
<keyword evidence="8" id="KW-1185">Reference proteome</keyword>
<keyword evidence="5 6" id="KW-0472">Membrane</keyword>
<evidence type="ECO:0000313" key="8">
    <source>
        <dbReference type="Proteomes" id="UP001157910"/>
    </source>
</evidence>
<feature type="transmembrane region" description="Helical" evidence="6">
    <location>
        <begin position="89"/>
        <end position="105"/>
    </location>
</feature>
<proteinExistence type="predicted"/>
<gene>
    <name evidence="7" type="ORF">SAMN06296065_10896</name>
</gene>
<evidence type="ECO:0000313" key="7">
    <source>
        <dbReference type="EMBL" id="SMP75583.1"/>
    </source>
</evidence>
<feature type="transmembrane region" description="Helical" evidence="6">
    <location>
        <begin position="49"/>
        <end position="69"/>
    </location>
</feature>
<organism evidence="7 8">
    <name type="scientific">Novosphingobium panipatense</name>
    <dbReference type="NCBI Taxonomy" id="428991"/>
    <lineage>
        <taxon>Bacteria</taxon>
        <taxon>Pseudomonadati</taxon>
        <taxon>Pseudomonadota</taxon>
        <taxon>Alphaproteobacteria</taxon>
        <taxon>Sphingomonadales</taxon>
        <taxon>Sphingomonadaceae</taxon>
        <taxon>Novosphingobium</taxon>
    </lineage>
</organism>
<evidence type="ECO:0000256" key="6">
    <source>
        <dbReference type="SAM" id="Phobius"/>
    </source>
</evidence>
<reference evidence="7 8" key="1">
    <citation type="submission" date="2017-05" db="EMBL/GenBank/DDBJ databases">
        <authorList>
            <person name="Varghese N."/>
            <person name="Submissions S."/>
        </authorList>
    </citation>
    <scope>NUCLEOTIDE SEQUENCE [LARGE SCALE GENOMIC DNA]</scope>
    <source>
        <strain evidence="7 8">SM16</strain>
    </source>
</reference>
<comment type="subcellular location">
    <subcellularLocation>
        <location evidence="1">Cell membrane</location>
        <topology evidence="1">Multi-pass membrane protein</topology>
    </subcellularLocation>
</comment>
<dbReference type="Pfam" id="PF09678">
    <property type="entry name" value="Caa3_CtaG"/>
    <property type="match status" value="1"/>
</dbReference>
<keyword evidence="2" id="KW-1003">Cell membrane</keyword>
<accession>A0ABY1QNA2</accession>